<evidence type="ECO:0000259" key="2">
    <source>
        <dbReference type="Pfam" id="PF12973"/>
    </source>
</evidence>
<feature type="compositionally biased region" description="Low complexity" evidence="1">
    <location>
        <begin position="20"/>
        <end position="32"/>
    </location>
</feature>
<dbReference type="Proteomes" id="UP000077002">
    <property type="component" value="Unassembled WGS sequence"/>
</dbReference>
<dbReference type="Gene3D" id="2.60.120.10">
    <property type="entry name" value="Jelly Rolls"/>
    <property type="match status" value="1"/>
</dbReference>
<organism evidence="3 4">
    <name type="scientific">Fonsecaea monophora</name>
    <dbReference type="NCBI Taxonomy" id="254056"/>
    <lineage>
        <taxon>Eukaryota</taxon>
        <taxon>Fungi</taxon>
        <taxon>Dikarya</taxon>
        <taxon>Ascomycota</taxon>
        <taxon>Pezizomycotina</taxon>
        <taxon>Eurotiomycetes</taxon>
        <taxon>Chaetothyriomycetidae</taxon>
        <taxon>Chaetothyriales</taxon>
        <taxon>Herpotrichiellaceae</taxon>
        <taxon>Fonsecaea</taxon>
    </lineage>
</organism>
<dbReference type="InterPro" id="IPR014710">
    <property type="entry name" value="RmlC-like_jellyroll"/>
</dbReference>
<name>A0A177FAQ0_9EURO</name>
<evidence type="ECO:0000313" key="4">
    <source>
        <dbReference type="Proteomes" id="UP000077002"/>
    </source>
</evidence>
<dbReference type="InterPro" id="IPR011051">
    <property type="entry name" value="RmlC_Cupin_sf"/>
</dbReference>
<dbReference type="EMBL" id="LVKK01000024">
    <property type="protein sequence ID" value="OAG41353.1"/>
    <property type="molecule type" value="Genomic_DNA"/>
</dbReference>
<protein>
    <recommendedName>
        <fullName evidence="2">ChrR-like cupin domain-containing protein</fullName>
    </recommendedName>
</protein>
<dbReference type="SUPFAM" id="SSF51182">
    <property type="entry name" value="RmlC-like cupins"/>
    <property type="match status" value="1"/>
</dbReference>
<dbReference type="InterPro" id="IPR025979">
    <property type="entry name" value="ChrR-like_cupin_dom"/>
</dbReference>
<comment type="caution">
    <text evidence="3">The sequence shown here is derived from an EMBL/GenBank/DDBJ whole genome shotgun (WGS) entry which is preliminary data.</text>
</comment>
<feature type="domain" description="ChrR-like cupin" evidence="2">
    <location>
        <begin position="228"/>
        <end position="324"/>
    </location>
</feature>
<accession>A0A177FAQ0</accession>
<dbReference type="GeneID" id="34599465"/>
<feature type="region of interest" description="Disordered" evidence="1">
    <location>
        <begin position="20"/>
        <end position="59"/>
    </location>
</feature>
<sequence>MKIEVRKPENDEVTLALKTGAGASAASPPNNARGFKSLAASGNPPTAHPTQLTTSRASSISARVPDKLFYKAAYVKGSPLGYPVPGDDSVLKREALSVTSRILRLLRLLYPATGLGPSRVPVNLQAGCRELQVLIERAVAVAGGGAAVPANQVDWLKSQAQGLEVKFQKANRACKVGSNNGLSKLGEVWQLPDPPKDTFHSLKMPFQQKEFSQPPHPPVGTPENSETAKPWYNVAPGIWELHLNGEKNSEQRAVLQWWEPNAVSATDEAITHTYIEEVCIVQGELEDVTLGQAWSTGAYAYRNPGMEHGPYKASASGCLMFVKVLPGSKPGYSLD</sequence>
<evidence type="ECO:0000313" key="3">
    <source>
        <dbReference type="EMBL" id="OAG41353.1"/>
    </source>
</evidence>
<dbReference type="OrthoDB" id="9970537at2759"/>
<evidence type="ECO:0000256" key="1">
    <source>
        <dbReference type="SAM" id="MobiDB-lite"/>
    </source>
</evidence>
<reference evidence="3 4" key="1">
    <citation type="submission" date="2016-03" db="EMBL/GenBank/DDBJ databases">
        <title>Draft genome sequence of the Fonsecaea monophora CBS 269.37.</title>
        <authorList>
            <person name="Bombassaro A."/>
            <person name="Vinicius W.A."/>
            <person name="De Hoog S."/>
            <person name="Sun J."/>
            <person name="Souza E.M."/>
            <person name="Raittz R.T."/>
            <person name="Costa F."/>
            <person name="Leao A.C."/>
            <person name="Tadra-Sfeir M.Z."/>
            <person name="Baura V."/>
            <person name="Balsanelli E."/>
            <person name="Pedrosa F.O."/>
            <person name="Moreno L.F."/>
            <person name="Steffens M.B."/>
            <person name="Xi L."/>
            <person name="Bocca A.L."/>
            <person name="Felipe M.S."/>
            <person name="Teixeira M."/>
            <person name="Telles Filho F.Q."/>
            <person name="Azevedo C.M."/>
            <person name="Gomes R."/>
            <person name="Vicente V.A."/>
        </authorList>
    </citation>
    <scope>NUCLEOTIDE SEQUENCE [LARGE SCALE GENOMIC DNA]</scope>
    <source>
        <strain evidence="3 4">CBS 269.37</strain>
    </source>
</reference>
<feature type="compositionally biased region" description="Polar residues" evidence="1">
    <location>
        <begin position="48"/>
        <end position="59"/>
    </location>
</feature>
<dbReference type="AlphaFoldDB" id="A0A177FAQ0"/>
<proteinExistence type="predicted"/>
<dbReference type="RefSeq" id="XP_022513305.1">
    <property type="nucleotide sequence ID" value="XM_022654268.1"/>
</dbReference>
<gene>
    <name evidence="3" type="ORF">AYO21_04295</name>
</gene>
<keyword evidence="4" id="KW-1185">Reference proteome</keyword>
<dbReference type="Pfam" id="PF12973">
    <property type="entry name" value="Cupin_7"/>
    <property type="match status" value="1"/>
</dbReference>